<sequence>MRSLALLICFVVEWTQCVWAREQIVYPQLLEARGLGIEEKLIKISSTHTLPLEKSSIFGHEVIVDVMDGSQRIRKAVDSEFIRDRLYQNRHHKATLLIHETTHGVVVKGILNTSHSIQPENKLRQSGGGRVAHRIREIPRMFHRHASRKIAAKKQAIVEERSWPYANGITLPVSIVVDTVQRESCASDMESIEYVAIMMNAVNLRFEQIPEVNVKLMLREVKILEKENEDDWAKVAMGNTLDSSVTLDKLEERAAAGDPLTMGAAIVLLLTGRNCFASSSGYPVEGESYTGHACRYYKFSVGRDVPGTFSGVKTLCHELGHSLGLLHDGESTLEEEQGHPGAEACPSSNPYIMCGLRDCGVEHDRFSDCAASQIKWFLETYGGHCQIYTESLPPVTTPLPRKFPGRSIFATQFCRLMHPETKGIWAYTGFEDCRFYCCTPPVLGVFYTYTTYTALDGWRCDAKGKKECWHGVCREFLADKKKQQKK</sequence>
<dbReference type="PANTHER" id="PTHR11905">
    <property type="entry name" value="ADAM A DISINTEGRIN AND METALLOPROTEASE DOMAIN"/>
    <property type="match status" value="1"/>
</dbReference>
<protein>
    <submittedName>
        <fullName evidence="8">Putative metalloprotease</fullName>
    </submittedName>
</protein>
<keyword evidence="1 8" id="KW-0645">Protease</keyword>
<dbReference type="Gene3D" id="3.40.390.10">
    <property type="entry name" value="Collagenase (Catalytic Domain)"/>
    <property type="match status" value="1"/>
</dbReference>
<evidence type="ECO:0000256" key="3">
    <source>
        <dbReference type="ARBA" id="ARBA00022833"/>
    </source>
</evidence>
<evidence type="ECO:0000256" key="4">
    <source>
        <dbReference type="ARBA" id="ARBA00023049"/>
    </source>
</evidence>
<comment type="caution">
    <text evidence="5">Lacks conserved residue(s) required for the propagation of feature annotation.</text>
</comment>
<accession>A0A0K8R411</accession>
<keyword evidence="3 5" id="KW-0862">Zinc</keyword>
<dbReference type="InterPro" id="IPR024079">
    <property type="entry name" value="MetalloPept_cat_dom_sf"/>
</dbReference>
<evidence type="ECO:0000256" key="1">
    <source>
        <dbReference type="ARBA" id="ARBA00022670"/>
    </source>
</evidence>
<dbReference type="InterPro" id="IPR001590">
    <property type="entry name" value="Peptidase_M12B"/>
</dbReference>
<dbReference type="GO" id="GO:0046872">
    <property type="term" value="F:metal ion binding"/>
    <property type="evidence" value="ECO:0007669"/>
    <property type="project" value="UniProtKB-KW"/>
</dbReference>
<feature type="chain" id="PRO_5005516033" evidence="6">
    <location>
        <begin position="21"/>
        <end position="486"/>
    </location>
</feature>
<name>A0A0K8R411_IXORI</name>
<evidence type="ECO:0000256" key="5">
    <source>
        <dbReference type="PROSITE-ProRule" id="PRU00276"/>
    </source>
</evidence>
<proteinExistence type="evidence at transcript level"/>
<feature type="disulfide bond" evidence="5">
    <location>
        <begin position="345"/>
        <end position="369"/>
    </location>
</feature>
<feature type="active site" evidence="5">
    <location>
        <position position="318"/>
    </location>
</feature>
<dbReference type="SUPFAM" id="SSF55486">
    <property type="entry name" value="Metalloproteases ('zincins'), catalytic domain"/>
    <property type="match status" value="1"/>
</dbReference>
<evidence type="ECO:0000313" key="8">
    <source>
        <dbReference type="EMBL" id="JAA65786.1"/>
    </source>
</evidence>
<feature type="binding site" evidence="5">
    <location>
        <position position="321"/>
    </location>
    <ligand>
        <name>Zn(2+)</name>
        <dbReference type="ChEBI" id="CHEBI:29105"/>
        <note>catalytic</note>
    </ligand>
</feature>
<organism evidence="8">
    <name type="scientific">Ixodes ricinus</name>
    <name type="common">Common tick</name>
    <name type="synonym">Acarus ricinus</name>
    <dbReference type="NCBI Taxonomy" id="34613"/>
    <lineage>
        <taxon>Eukaryota</taxon>
        <taxon>Metazoa</taxon>
        <taxon>Ecdysozoa</taxon>
        <taxon>Arthropoda</taxon>
        <taxon>Chelicerata</taxon>
        <taxon>Arachnida</taxon>
        <taxon>Acari</taxon>
        <taxon>Parasitiformes</taxon>
        <taxon>Ixodida</taxon>
        <taxon>Ixodoidea</taxon>
        <taxon>Ixodidae</taxon>
        <taxon>Ixodinae</taxon>
        <taxon>Ixodes</taxon>
    </lineage>
</organism>
<keyword evidence="6" id="KW-0732">Signal</keyword>
<evidence type="ECO:0000256" key="6">
    <source>
        <dbReference type="SAM" id="SignalP"/>
    </source>
</evidence>
<feature type="binding site" evidence="5">
    <location>
        <position position="327"/>
    </location>
    <ligand>
        <name>Zn(2+)</name>
        <dbReference type="ChEBI" id="CHEBI:29105"/>
        <note>catalytic</note>
    </ligand>
</feature>
<feature type="signal peptide" evidence="6">
    <location>
        <begin position="1"/>
        <end position="20"/>
    </location>
</feature>
<dbReference type="GO" id="GO:0004222">
    <property type="term" value="F:metalloendopeptidase activity"/>
    <property type="evidence" value="ECO:0007669"/>
    <property type="project" value="InterPro"/>
</dbReference>
<dbReference type="GO" id="GO:0006509">
    <property type="term" value="P:membrane protein ectodomain proteolysis"/>
    <property type="evidence" value="ECO:0007669"/>
    <property type="project" value="TreeGrafter"/>
</dbReference>
<dbReference type="AlphaFoldDB" id="A0A0K8R411"/>
<feature type="binding site" evidence="5">
    <location>
        <position position="317"/>
    </location>
    <ligand>
        <name>Zn(2+)</name>
        <dbReference type="ChEBI" id="CHEBI:29105"/>
        <note>catalytic</note>
    </ligand>
</feature>
<dbReference type="EMBL" id="GADI01008022">
    <property type="protein sequence ID" value="JAA65786.1"/>
    <property type="molecule type" value="mRNA"/>
</dbReference>
<dbReference type="PANTHER" id="PTHR11905:SF159">
    <property type="entry name" value="ADAM METALLOPROTEASE"/>
    <property type="match status" value="1"/>
</dbReference>
<feature type="domain" description="Peptidase M12B" evidence="7">
    <location>
        <begin position="169"/>
        <end position="390"/>
    </location>
</feature>
<keyword evidence="5" id="KW-1015">Disulfide bond</keyword>
<dbReference type="Pfam" id="PF13688">
    <property type="entry name" value="Reprolysin_5"/>
    <property type="match status" value="1"/>
</dbReference>
<keyword evidence="4 8" id="KW-0482">Metalloprotease</keyword>
<keyword evidence="2" id="KW-0378">Hydrolase</keyword>
<reference evidence="8" key="1">
    <citation type="submission" date="2012-12" db="EMBL/GenBank/DDBJ databases">
        <title>Identification and characterization of a phenylalanine ammonia-lyase gene family in Isatis indigotica Fort.</title>
        <authorList>
            <person name="Liu Q."/>
            <person name="Chen J."/>
            <person name="Zhou X."/>
            <person name="Di P."/>
            <person name="Xiao Y."/>
            <person name="Xuan H."/>
            <person name="Zhang L."/>
            <person name="Chen W."/>
        </authorList>
    </citation>
    <scope>NUCLEOTIDE SEQUENCE</scope>
    <source>
        <tissue evidence="8">Salivary gland</tissue>
    </source>
</reference>
<keyword evidence="5" id="KW-0479">Metal-binding</keyword>
<evidence type="ECO:0000256" key="2">
    <source>
        <dbReference type="ARBA" id="ARBA00022801"/>
    </source>
</evidence>
<dbReference type="PROSITE" id="PS50215">
    <property type="entry name" value="ADAM_MEPRO"/>
    <property type="match status" value="1"/>
</dbReference>
<evidence type="ECO:0000259" key="7">
    <source>
        <dbReference type="PROSITE" id="PS50215"/>
    </source>
</evidence>